<proteinExistence type="predicted"/>
<evidence type="ECO:0000313" key="2">
    <source>
        <dbReference type="WBParaSite" id="L893_g8909.t1"/>
    </source>
</evidence>
<dbReference type="AlphaFoldDB" id="A0A1I8AT02"/>
<protein>
    <submittedName>
        <fullName evidence="2">Secreted protein</fullName>
    </submittedName>
</protein>
<sequence length="68" mass="7608">MFILGYPLVIPEQSKRSEGALHSLANSAFMHMHNCTDVHLHSALFIPCGANYRMGFVLYLRRPASASM</sequence>
<accession>A0A1I8AT02</accession>
<dbReference type="WBParaSite" id="L893_g8909.t1">
    <property type="protein sequence ID" value="L893_g8909.t1"/>
    <property type="gene ID" value="L893_g8909"/>
</dbReference>
<organism evidence="1 2">
    <name type="scientific">Steinernema glaseri</name>
    <dbReference type="NCBI Taxonomy" id="37863"/>
    <lineage>
        <taxon>Eukaryota</taxon>
        <taxon>Metazoa</taxon>
        <taxon>Ecdysozoa</taxon>
        <taxon>Nematoda</taxon>
        <taxon>Chromadorea</taxon>
        <taxon>Rhabditida</taxon>
        <taxon>Tylenchina</taxon>
        <taxon>Panagrolaimomorpha</taxon>
        <taxon>Strongyloidoidea</taxon>
        <taxon>Steinernematidae</taxon>
        <taxon>Steinernema</taxon>
    </lineage>
</organism>
<name>A0A1I8AT02_9BILA</name>
<keyword evidence="1" id="KW-1185">Reference proteome</keyword>
<evidence type="ECO:0000313" key="1">
    <source>
        <dbReference type="Proteomes" id="UP000095287"/>
    </source>
</evidence>
<reference evidence="2" key="1">
    <citation type="submission" date="2016-11" db="UniProtKB">
        <authorList>
            <consortium name="WormBaseParasite"/>
        </authorList>
    </citation>
    <scope>IDENTIFICATION</scope>
</reference>
<dbReference type="Proteomes" id="UP000095287">
    <property type="component" value="Unplaced"/>
</dbReference>